<gene>
    <name evidence="4" type="ORF">GJE22_03620</name>
</gene>
<accession>A0A7K0G7C2</accession>
<dbReference type="InterPro" id="IPR004647">
    <property type="entry name" value="Fe-S_hydro-lyase_TtdB-typ_cat"/>
</dbReference>
<dbReference type="InterPro" id="IPR036660">
    <property type="entry name" value="Fe-S_hydroAse_TtdB_cat_sf"/>
</dbReference>
<dbReference type="SUPFAM" id="SSF117457">
    <property type="entry name" value="FumA C-terminal domain-like"/>
    <property type="match status" value="1"/>
</dbReference>
<protein>
    <submittedName>
        <fullName evidence="4">Fumarate hydratase</fullName>
    </submittedName>
</protein>
<evidence type="ECO:0000256" key="2">
    <source>
        <dbReference type="ARBA" id="ARBA00023239"/>
    </source>
</evidence>
<evidence type="ECO:0000259" key="3">
    <source>
        <dbReference type="Pfam" id="PF05683"/>
    </source>
</evidence>
<proteinExistence type="inferred from homology"/>
<sequence>MHLPNLFVGDRIMAKGVVFAGRDAVLPKLCAAIKDNSFGSSGIDLSGAAIFHTAVSDAGIGPTSSNKVELEESFLPLCEAGVKVFLGKGELHADTVRALGDYGAVYIVVPPVTALLSKNMRSKECVTYPELGMEAFWRLELDGCPGIVASVGGDSIFERDVQ</sequence>
<evidence type="ECO:0000256" key="1">
    <source>
        <dbReference type="ARBA" id="ARBA00008876"/>
    </source>
</evidence>
<feature type="domain" description="Fe-S hydro-lyase tartrate dehydratase beta-type catalytic" evidence="3">
    <location>
        <begin position="5"/>
        <end position="158"/>
    </location>
</feature>
<keyword evidence="2" id="KW-0456">Lyase</keyword>
<dbReference type="PANTHER" id="PTHR43351">
    <property type="entry name" value="L(+)-TARTRATE DEHYDRATASE SUBUNIT BETA"/>
    <property type="match status" value="1"/>
</dbReference>
<name>A0A7K0G7C2_9ACTN</name>
<keyword evidence="5" id="KW-1185">Reference proteome</keyword>
<dbReference type="EMBL" id="VTFZ01000002">
    <property type="protein sequence ID" value="MRX79697.1"/>
    <property type="molecule type" value="Genomic_DNA"/>
</dbReference>
<dbReference type="Gene3D" id="3.20.130.10">
    <property type="entry name" value="Fe-S hydro-lyase, tartrate dehydratase beta-type, catalytic domain"/>
    <property type="match status" value="1"/>
</dbReference>
<comment type="caution">
    <text evidence="4">The sequence shown here is derived from an EMBL/GenBank/DDBJ whole genome shotgun (WGS) entry which is preliminary data.</text>
</comment>
<dbReference type="Pfam" id="PF05683">
    <property type="entry name" value="Fumerase_C"/>
    <property type="match status" value="1"/>
</dbReference>
<reference evidence="5" key="1">
    <citation type="submission" date="2019-08" db="EMBL/GenBank/DDBJ databases">
        <title>Arthrobacter sp. nov., isolated from plateau pika and Tibetan wild ass.</title>
        <authorList>
            <person name="Ge Y."/>
        </authorList>
    </citation>
    <scope>NUCLEOTIDE SEQUENCE [LARGE SCALE GENOMIC DNA]</scope>
    <source>
        <strain evidence="5">HF-1365</strain>
    </source>
</reference>
<dbReference type="AlphaFoldDB" id="A0A7K0G7C2"/>
<dbReference type="GO" id="GO:0016836">
    <property type="term" value="F:hydro-lyase activity"/>
    <property type="evidence" value="ECO:0007669"/>
    <property type="project" value="InterPro"/>
</dbReference>
<organism evidence="4 5">
    <name type="scientific">Enorma shizhengliae</name>
    <dbReference type="NCBI Taxonomy" id="2606615"/>
    <lineage>
        <taxon>Bacteria</taxon>
        <taxon>Bacillati</taxon>
        <taxon>Actinomycetota</taxon>
        <taxon>Coriobacteriia</taxon>
        <taxon>Coriobacteriales</taxon>
        <taxon>Coriobacteriaceae</taxon>
        <taxon>Enorma</taxon>
    </lineage>
</organism>
<dbReference type="PANTHER" id="PTHR43351:SF2">
    <property type="entry name" value="L(+)-TARTRATE DEHYDRATASE SUBUNIT BETA-RELATED"/>
    <property type="match status" value="1"/>
</dbReference>
<evidence type="ECO:0000313" key="5">
    <source>
        <dbReference type="Proteomes" id="UP000470010"/>
    </source>
</evidence>
<comment type="similarity">
    <text evidence="1">Belongs to the class-I fumarase family.</text>
</comment>
<dbReference type="Proteomes" id="UP000470010">
    <property type="component" value="Unassembled WGS sequence"/>
</dbReference>
<evidence type="ECO:0000313" key="4">
    <source>
        <dbReference type="EMBL" id="MRX79697.1"/>
    </source>
</evidence>